<keyword evidence="4" id="KW-0812">Transmembrane</keyword>
<feature type="domain" description="Bulb-type lectin" evidence="7">
    <location>
        <begin position="16"/>
        <end position="139"/>
    </location>
</feature>
<keyword evidence="4" id="KW-0472">Membrane</keyword>
<dbReference type="InterPro" id="IPR011009">
    <property type="entry name" value="Kinase-like_dom_sf"/>
</dbReference>
<dbReference type="PANTHER" id="PTHR32444:SF234">
    <property type="entry name" value="RECEPTOR-LIKE SERINE_THREONINE-PROTEIN KINASE"/>
    <property type="match status" value="1"/>
</dbReference>
<dbReference type="PANTHER" id="PTHR32444">
    <property type="entry name" value="BULB-TYPE LECTIN DOMAIN-CONTAINING PROTEIN"/>
    <property type="match status" value="1"/>
</dbReference>
<sequence length="378" mass="41833">MLTYLLFFFSKLSFAVDSLTTSQYFSNGSTLVSKDGTFELGFFNPGSSKNHYLGIWYKNIPVKTVVWVANRLNPINDSSGLLMINNTGSVVLMSQNKSVVWSIGLGTQKQAKNPMLQLLDSGNLVLRDGNSGNSLWESFDYPSDTLLPGMKMGWDLRNGIKRRFTAWKNPDDPSPGDFTYGIEMQPHSYPEAYIRQDTTHSWMNKSTSLEECRVKCLNNCSCMAYTNSDIRGVGSGCAMWFGDLVDIRQFPAGGQDLYIRMSASEIEATKGRKTKIAVVVVVAALAVVFGMLLIGFCIFRRRTKLKGSQNNDGQNEDLELPFLDLSTIASATDNFAMNNKLGEGGFGPVYKGILEDGQEIAVKRLSRSSGQGLNELQK</sequence>
<name>A0A2N9F7N7_FAGSY</name>
<evidence type="ECO:0000259" key="6">
    <source>
        <dbReference type="PROSITE" id="PS50011"/>
    </source>
</evidence>
<protein>
    <recommendedName>
        <fullName evidence="10">Bulb-type lectin domain-containing protein</fullName>
    </recommendedName>
</protein>
<evidence type="ECO:0000313" key="9">
    <source>
        <dbReference type="EMBL" id="SPC82901.1"/>
    </source>
</evidence>
<dbReference type="SMART" id="SM00108">
    <property type="entry name" value="B_lectin"/>
    <property type="match status" value="1"/>
</dbReference>
<dbReference type="AlphaFoldDB" id="A0A2N9F7N7"/>
<dbReference type="InterPro" id="IPR036426">
    <property type="entry name" value="Bulb-type_lectin_dom_sf"/>
</dbReference>
<evidence type="ECO:0000256" key="3">
    <source>
        <dbReference type="ARBA" id="ARBA00023180"/>
    </source>
</evidence>
<dbReference type="Pfam" id="PF01453">
    <property type="entry name" value="B_lectin"/>
    <property type="match status" value="1"/>
</dbReference>
<dbReference type="PROSITE" id="PS50927">
    <property type="entry name" value="BULB_LECTIN"/>
    <property type="match status" value="1"/>
</dbReference>
<dbReference type="InterPro" id="IPR001480">
    <property type="entry name" value="Bulb-type_lectin_dom"/>
</dbReference>
<feature type="signal peptide" evidence="5">
    <location>
        <begin position="1"/>
        <end position="15"/>
    </location>
</feature>
<dbReference type="SUPFAM" id="SSF51110">
    <property type="entry name" value="alpha-D-mannose-specific plant lectins"/>
    <property type="match status" value="1"/>
</dbReference>
<evidence type="ECO:0000259" key="8">
    <source>
        <dbReference type="PROSITE" id="PS50948"/>
    </source>
</evidence>
<feature type="chain" id="PRO_5014977318" description="Bulb-type lectin domain-containing protein" evidence="5">
    <location>
        <begin position="16"/>
        <end position="378"/>
    </location>
</feature>
<accession>A0A2N9F7N7</accession>
<evidence type="ECO:0008006" key="10">
    <source>
        <dbReference type="Google" id="ProtNLM"/>
    </source>
</evidence>
<keyword evidence="4" id="KW-1133">Transmembrane helix</keyword>
<keyword evidence="2" id="KW-1015">Disulfide bond</keyword>
<dbReference type="CDD" id="cd01098">
    <property type="entry name" value="PAN_AP_plant"/>
    <property type="match status" value="1"/>
</dbReference>
<evidence type="ECO:0000259" key="7">
    <source>
        <dbReference type="PROSITE" id="PS50927"/>
    </source>
</evidence>
<dbReference type="Gene3D" id="2.90.10.10">
    <property type="entry name" value="Bulb-type lectin domain"/>
    <property type="match status" value="1"/>
</dbReference>
<dbReference type="PROSITE" id="PS50948">
    <property type="entry name" value="PAN"/>
    <property type="match status" value="1"/>
</dbReference>
<evidence type="ECO:0000256" key="5">
    <source>
        <dbReference type="SAM" id="SignalP"/>
    </source>
</evidence>
<keyword evidence="3" id="KW-0325">Glycoprotein</keyword>
<gene>
    <name evidence="9" type="ORF">FSB_LOCUS10783</name>
</gene>
<organism evidence="9">
    <name type="scientific">Fagus sylvatica</name>
    <name type="common">Beechnut</name>
    <dbReference type="NCBI Taxonomy" id="28930"/>
    <lineage>
        <taxon>Eukaryota</taxon>
        <taxon>Viridiplantae</taxon>
        <taxon>Streptophyta</taxon>
        <taxon>Embryophyta</taxon>
        <taxon>Tracheophyta</taxon>
        <taxon>Spermatophyta</taxon>
        <taxon>Magnoliopsida</taxon>
        <taxon>eudicotyledons</taxon>
        <taxon>Gunneridae</taxon>
        <taxon>Pentapetalae</taxon>
        <taxon>rosids</taxon>
        <taxon>fabids</taxon>
        <taxon>Fagales</taxon>
        <taxon>Fagaceae</taxon>
        <taxon>Fagus</taxon>
    </lineage>
</organism>
<reference evidence="9" key="1">
    <citation type="submission" date="2018-02" db="EMBL/GenBank/DDBJ databases">
        <authorList>
            <person name="Cohen D.B."/>
            <person name="Kent A.D."/>
        </authorList>
    </citation>
    <scope>NUCLEOTIDE SEQUENCE</scope>
</reference>
<feature type="transmembrane region" description="Helical" evidence="4">
    <location>
        <begin position="276"/>
        <end position="299"/>
    </location>
</feature>
<keyword evidence="1 5" id="KW-0732">Signal</keyword>
<dbReference type="Gene3D" id="3.30.200.20">
    <property type="entry name" value="Phosphorylase Kinase, domain 1"/>
    <property type="match status" value="1"/>
</dbReference>
<dbReference type="SUPFAM" id="SSF56112">
    <property type="entry name" value="Protein kinase-like (PK-like)"/>
    <property type="match status" value="1"/>
</dbReference>
<proteinExistence type="predicted"/>
<dbReference type="EMBL" id="OIVN01000607">
    <property type="protein sequence ID" value="SPC82901.1"/>
    <property type="molecule type" value="Genomic_DNA"/>
</dbReference>
<dbReference type="GO" id="GO:0004672">
    <property type="term" value="F:protein kinase activity"/>
    <property type="evidence" value="ECO:0007669"/>
    <property type="project" value="InterPro"/>
</dbReference>
<dbReference type="SMART" id="SM00473">
    <property type="entry name" value="PAN_AP"/>
    <property type="match status" value="1"/>
</dbReference>
<evidence type="ECO:0000256" key="2">
    <source>
        <dbReference type="ARBA" id="ARBA00023157"/>
    </source>
</evidence>
<dbReference type="CDD" id="cd00028">
    <property type="entry name" value="B_lectin"/>
    <property type="match status" value="1"/>
</dbReference>
<feature type="domain" description="Apple" evidence="8">
    <location>
        <begin position="188"/>
        <end position="262"/>
    </location>
</feature>
<dbReference type="Pfam" id="PF08276">
    <property type="entry name" value="PAN_2"/>
    <property type="match status" value="1"/>
</dbReference>
<evidence type="ECO:0000256" key="1">
    <source>
        <dbReference type="ARBA" id="ARBA00022729"/>
    </source>
</evidence>
<feature type="domain" description="Protein kinase" evidence="6">
    <location>
        <begin position="335"/>
        <end position="378"/>
    </location>
</feature>
<dbReference type="PROSITE" id="PS50011">
    <property type="entry name" value="PROTEIN_KINASE_DOM"/>
    <property type="match status" value="1"/>
</dbReference>
<dbReference type="InterPro" id="IPR003609">
    <property type="entry name" value="Pan_app"/>
</dbReference>
<dbReference type="FunFam" id="2.90.10.10:FF:000001">
    <property type="entry name" value="G-type lectin S-receptor-like serine/threonine-protein kinase"/>
    <property type="match status" value="1"/>
</dbReference>
<dbReference type="GO" id="GO:0005524">
    <property type="term" value="F:ATP binding"/>
    <property type="evidence" value="ECO:0007669"/>
    <property type="project" value="InterPro"/>
</dbReference>
<dbReference type="InterPro" id="IPR000719">
    <property type="entry name" value="Prot_kinase_dom"/>
</dbReference>
<evidence type="ECO:0000256" key="4">
    <source>
        <dbReference type="SAM" id="Phobius"/>
    </source>
</evidence>